<feature type="domain" description="Dehydrogenase E1 component" evidence="5">
    <location>
        <begin position="1"/>
        <end position="102"/>
    </location>
</feature>
<gene>
    <name evidence="6" type="ORF">METZ01_LOCUS356726</name>
</gene>
<keyword evidence="2" id="KW-0560">Oxidoreductase</keyword>
<dbReference type="Pfam" id="PF00676">
    <property type="entry name" value="E1_dh"/>
    <property type="match status" value="1"/>
</dbReference>
<feature type="non-terminal residue" evidence="6">
    <location>
        <position position="1"/>
    </location>
</feature>
<dbReference type="Gene3D" id="3.40.50.970">
    <property type="match status" value="1"/>
</dbReference>
<evidence type="ECO:0000313" key="6">
    <source>
        <dbReference type="EMBL" id="SVD03872.1"/>
    </source>
</evidence>
<dbReference type="EMBL" id="UINC01125791">
    <property type="protein sequence ID" value="SVD03872.1"/>
    <property type="molecule type" value="Genomic_DNA"/>
</dbReference>
<sequence>VAVYEAEKAAVDRARNGDGPSMIECKTYRFYNHAGVSAFGTPYRTDEEVREWMERDPIKLFEAQLELAQVLSAEEAQAIHDEIQAEVDEAIEFAEASPMPDPSTDMLTDVYTEAP</sequence>
<evidence type="ECO:0000256" key="2">
    <source>
        <dbReference type="ARBA" id="ARBA00023002"/>
    </source>
</evidence>
<evidence type="ECO:0000256" key="4">
    <source>
        <dbReference type="SAM" id="MobiDB-lite"/>
    </source>
</evidence>
<dbReference type="SUPFAM" id="SSF52518">
    <property type="entry name" value="Thiamin diphosphate-binding fold (THDP-binding)"/>
    <property type="match status" value="1"/>
</dbReference>
<comment type="cofactor">
    <cofactor evidence="1">
        <name>thiamine diphosphate</name>
        <dbReference type="ChEBI" id="CHEBI:58937"/>
    </cofactor>
</comment>
<organism evidence="6">
    <name type="scientific">marine metagenome</name>
    <dbReference type="NCBI Taxonomy" id="408172"/>
    <lineage>
        <taxon>unclassified sequences</taxon>
        <taxon>metagenomes</taxon>
        <taxon>ecological metagenomes</taxon>
    </lineage>
</organism>
<dbReference type="GO" id="GO:0004739">
    <property type="term" value="F:pyruvate dehydrogenase (acetyl-transferring) activity"/>
    <property type="evidence" value="ECO:0007669"/>
    <property type="project" value="TreeGrafter"/>
</dbReference>
<evidence type="ECO:0000256" key="1">
    <source>
        <dbReference type="ARBA" id="ARBA00001964"/>
    </source>
</evidence>
<dbReference type="InterPro" id="IPR001017">
    <property type="entry name" value="DH_E1"/>
</dbReference>
<dbReference type="InterPro" id="IPR029061">
    <property type="entry name" value="THDP-binding"/>
</dbReference>
<dbReference type="GO" id="GO:0006086">
    <property type="term" value="P:pyruvate decarboxylation to acetyl-CoA"/>
    <property type="evidence" value="ECO:0007669"/>
    <property type="project" value="TreeGrafter"/>
</dbReference>
<dbReference type="PANTHER" id="PTHR11516:SF60">
    <property type="entry name" value="PYRUVATE DEHYDROGENASE E1 COMPONENT SUBUNIT ALPHA"/>
    <property type="match status" value="1"/>
</dbReference>
<evidence type="ECO:0000259" key="5">
    <source>
        <dbReference type="Pfam" id="PF00676"/>
    </source>
</evidence>
<dbReference type="PANTHER" id="PTHR11516">
    <property type="entry name" value="PYRUVATE DEHYDROGENASE E1 COMPONENT, ALPHA SUBUNIT BACTERIAL AND ORGANELLAR"/>
    <property type="match status" value="1"/>
</dbReference>
<keyword evidence="3" id="KW-0786">Thiamine pyrophosphate</keyword>
<feature type="region of interest" description="Disordered" evidence="4">
    <location>
        <begin position="95"/>
        <end position="115"/>
    </location>
</feature>
<dbReference type="AlphaFoldDB" id="A0A382S2U7"/>
<protein>
    <recommendedName>
        <fullName evidence="5">Dehydrogenase E1 component domain-containing protein</fullName>
    </recommendedName>
</protein>
<name>A0A382S2U7_9ZZZZ</name>
<dbReference type="InterPro" id="IPR050642">
    <property type="entry name" value="PDH_E1_Alpha_Subunit"/>
</dbReference>
<accession>A0A382S2U7</accession>
<evidence type="ECO:0000256" key="3">
    <source>
        <dbReference type="ARBA" id="ARBA00023052"/>
    </source>
</evidence>
<reference evidence="6" key="1">
    <citation type="submission" date="2018-05" db="EMBL/GenBank/DDBJ databases">
        <authorList>
            <person name="Lanie J.A."/>
            <person name="Ng W.-L."/>
            <person name="Kazmierczak K.M."/>
            <person name="Andrzejewski T.M."/>
            <person name="Davidsen T.M."/>
            <person name="Wayne K.J."/>
            <person name="Tettelin H."/>
            <person name="Glass J.I."/>
            <person name="Rusch D."/>
            <person name="Podicherti R."/>
            <person name="Tsui H.-C.T."/>
            <person name="Winkler M.E."/>
        </authorList>
    </citation>
    <scope>NUCLEOTIDE SEQUENCE</scope>
</reference>
<proteinExistence type="predicted"/>